<protein>
    <recommendedName>
        <fullName evidence="4">WXG100 family type VII secretion target</fullName>
    </recommendedName>
</protein>
<proteinExistence type="predicted"/>
<gene>
    <name evidence="2" type="ORF">RM863_05120</name>
</gene>
<evidence type="ECO:0008006" key="4">
    <source>
        <dbReference type="Google" id="ProtNLM"/>
    </source>
</evidence>
<dbReference type="RefSeq" id="WP_280902120.1">
    <property type="nucleotide sequence ID" value="NZ_JAVRFF010000004.1"/>
</dbReference>
<reference evidence="2" key="1">
    <citation type="submission" date="2024-05" db="EMBL/GenBank/DDBJ databases">
        <title>30 novel species of actinomycetes from the DSMZ collection.</title>
        <authorList>
            <person name="Nouioui I."/>
        </authorList>
    </citation>
    <scope>NUCLEOTIDE SEQUENCE</scope>
    <source>
        <strain evidence="2">DSM 41014</strain>
    </source>
</reference>
<feature type="region of interest" description="Disordered" evidence="1">
    <location>
        <begin position="98"/>
        <end position="122"/>
    </location>
</feature>
<dbReference type="Proteomes" id="UP001180489">
    <property type="component" value="Unassembled WGS sequence"/>
</dbReference>
<keyword evidence="3" id="KW-1185">Reference proteome</keyword>
<evidence type="ECO:0000313" key="2">
    <source>
        <dbReference type="EMBL" id="MDT0471508.1"/>
    </source>
</evidence>
<evidence type="ECO:0000313" key="3">
    <source>
        <dbReference type="Proteomes" id="UP001180489"/>
    </source>
</evidence>
<comment type="caution">
    <text evidence="2">The sequence shown here is derived from an EMBL/GenBank/DDBJ whole genome shotgun (WGS) entry which is preliminary data.</text>
</comment>
<name>A0ABU2UEA1_9ACTN</name>
<dbReference type="EMBL" id="JAVRFF010000004">
    <property type="protein sequence ID" value="MDT0471508.1"/>
    <property type="molecule type" value="Genomic_DNA"/>
</dbReference>
<organism evidence="2 3">
    <name type="scientific">Streptomyces hintoniae</name>
    <dbReference type="NCBI Taxonomy" id="3075521"/>
    <lineage>
        <taxon>Bacteria</taxon>
        <taxon>Bacillati</taxon>
        <taxon>Actinomycetota</taxon>
        <taxon>Actinomycetes</taxon>
        <taxon>Kitasatosporales</taxon>
        <taxon>Streptomycetaceae</taxon>
        <taxon>Streptomyces</taxon>
    </lineage>
</organism>
<sequence>MSGYHNNYEADLVDLRQAPEVIGSMAGAPKKLRGRFQGTVAATSAWNGQDDEFHGQTEAQDKRQIESCLAVVDSLDEFLTGWQSAIMKSLGSIEDVHQDVQDRIHDAQSNAGEHGSGGHGKH</sequence>
<accession>A0ABU2UEA1</accession>
<evidence type="ECO:0000256" key="1">
    <source>
        <dbReference type="SAM" id="MobiDB-lite"/>
    </source>
</evidence>